<dbReference type="Proteomes" id="UP000652761">
    <property type="component" value="Unassembled WGS sequence"/>
</dbReference>
<dbReference type="OrthoDB" id="784357at2759"/>
<dbReference type="GO" id="GO:0000460">
    <property type="term" value="P:maturation of 5.8S rRNA"/>
    <property type="evidence" value="ECO:0007669"/>
    <property type="project" value="TreeGrafter"/>
</dbReference>
<dbReference type="PANTHER" id="PTHR15002:SF0">
    <property type="entry name" value="RIBOSOMAL BIOGENESIS PROTEIN LAS1L"/>
    <property type="match status" value="1"/>
</dbReference>
<name>A0A843XH08_COLES</name>
<dbReference type="GO" id="GO:0090730">
    <property type="term" value="C:Las1 complex"/>
    <property type="evidence" value="ECO:0007669"/>
    <property type="project" value="InterPro"/>
</dbReference>
<dbReference type="Pfam" id="PF04031">
    <property type="entry name" value="Las1"/>
    <property type="match status" value="1"/>
</dbReference>
<reference evidence="1" key="1">
    <citation type="submission" date="2017-07" db="EMBL/GenBank/DDBJ databases">
        <title>Taro Niue Genome Assembly and Annotation.</title>
        <authorList>
            <person name="Atibalentja N."/>
            <person name="Keating K."/>
            <person name="Fields C.J."/>
        </authorList>
    </citation>
    <scope>NUCLEOTIDE SEQUENCE</scope>
    <source>
        <strain evidence="1">Niue_2</strain>
        <tissue evidence="1">Leaf</tissue>
    </source>
</reference>
<dbReference type="PANTHER" id="PTHR15002">
    <property type="entry name" value="RIBOSOMAL BIOGENESIS PROTEIN LAS1L"/>
    <property type="match status" value="1"/>
</dbReference>
<protein>
    <submittedName>
        <fullName evidence="1">Uncharacterized protein</fullName>
    </submittedName>
</protein>
<proteinExistence type="predicted"/>
<evidence type="ECO:0000313" key="1">
    <source>
        <dbReference type="EMBL" id="MQM18455.1"/>
    </source>
</evidence>
<dbReference type="GO" id="GO:0000470">
    <property type="term" value="P:maturation of LSU-rRNA"/>
    <property type="evidence" value="ECO:0007669"/>
    <property type="project" value="TreeGrafter"/>
</dbReference>
<sequence length="124" mass="14208">ITAWKSRGCLPVAIEVTARIVEIQHMDPFFRKEVTNDTIDSDDMLAMLYSIALTSIKKLIKKLNREASPIDSPRNLVFIGTIQIHILRQLKQSKAALIDVGLVNTHFTWSNFRDEPSCSRHDRF</sequence>
<dbReference type="GO" id="GO:0030687">
    <property type="term" value="C:preribosome, large subunit precursor"/>
    <property type="evidence" value="ECO:0007669"/>
    <property type="project" value="TreeGrafter"/>
</dbReference>
<accession>A0A843XH08</accession>
<evidence type="ECO:0000313" key="2">
    <source>
        <dbReference type="Proteomes" id="UP000652761"/>
    </source>
</evidence>
<feature type="non-terminal residue" evidence="1">
    <location>
        <position position="124"/>
    </location>
</feature>
<dbReference type="AlphaFoldDB" id="A0A843XH08"/>
<dbReference type="InterPro" id="IPR007174">
    <property type="entry name" value="Las1"/>
</dbReference>
<dbReference type="EMBL" id="NMUH01008206">
    <property type="protein sequence ID" value="MQM18455.1"/>
    <property type="molecule type" value="Genomic_DNA"/>
</dbReference>
<feature type="non-terminal residue" evidence="1">
    <location>
        <position position="1"/>
    </location>
</feature>
<gene>
    <name evidence="1" type="ORF">Taro_051450</name>
</gene>
<keyword evidence="2" id="KW-1185">Reference proteome</keyword>
<comment type="caution">
    <text evidence="1">The sequence shown here is derived from an EMBL/GenBank/DDBJ whole genome shotgun (WGS) entry which is preliminary data.</text>
</comment>
<dbReference type="GO" id="GO:0004519">
    <property type="term" value="F:endonuclease activity"/>
    <property type="evidence" value="ECO:0007669"/>
    <property type="project" value="InterPro"/>
</dbReference>
<organism evidence="1 2">
    <name type="scientific">Colocasia esculenta</name>
    <name type="common">Wild taro</name>
    <name type="synonym">Arum esculentum</name>
    <dbReference type="NCBI Taxonomy" id="4460"/>
    <lineage>
        <taxon>Eukaryota</taxon>
        <taxon>Viridiplantae</taxon>
        <taxon>Streptophyta</taxon>
        <taxon>Embryophyta</taxon>
        <taxon>Tracheophyta</taxon>
        <taxon>Spermatophyta</taxon>
        <taxon>Magnoliopsida</taxon>
        <taxon>Liliopsida</taxon>
        <taxon>Araceae</taxon>
        <taxon>Aroideae</taxon>
        <taxon>Colocasieae</taxon>
        <taxon>Colocasia</taxon>
    </lineage>
</organism>